<dbReference type="Pfam" id="PF00149">
    <property type="entry name" value="Metallophos"/>
    <property type="match status" value="1"/>
</dbReference>
<evidence type="ECO:0000256" key="5">
    <source>
        <dbReference type="ARBA" id="ARBA00006654"/>
    </source>
</evidence>
<dbReference type="GO" id="GO:0008254">
    <property type="term" value="F:3'-nucleotidase activity"/>
    <property type="evidence" value="ECO:0007669"/>
    <property type="project" value="UniProtKB-EC"/>
</dbReference>
<sequence>MTGSFNVNRRTLLASAGAFVMLHPFSAMATGRQAHLRIMSTTDLHVHVHPYDYYGDRAVDNVGLARTASLIEGIRAEATNAILVDNGDYLQGNPMGDYMAYEKGLAEGDVHPVIKAMNTLGYDAATLGNHEFNYGLDFLMKAVAGADFPVVSANVAKGALGANPRDDDHLVPPYTIVERDVTLGDGTTQTVKIGLIGLLPPQIMNWDRRHLEGNASSRDILEAARAFVPEIREQGADLVVALSHSGISTEAATDGMENASLHVAGIEGIDAVVSGHHHLVFPSESYTGDGIGQGTLMGKPAVMAGFWGSHMGLIDLMLEHEAGEWRVVNSVSEARPISERVERTVNPLVDSFQPVLNATVQEHEETLAYIRRAVGETEAPLHSYFALVADDPSVQIVSQAQTWYIEQMMQGTEWEGLPVLSAAAPFKAGGRGGPDYYTDVPVGPVAIKNVSDLYLYPNTARAVLIDGATVQEWLERSAGMFNQVEPGAQDAVLINPDMPSYNFDVMDGVEYQIDLSQPAKYDSDGQVVNADANRIVNLTYQGVPIDRDQMFVVATNNYRAGGGGSFPGADGSTTIFVGPDTNRDVIVRYIVEQGTINPKADANWTFAPMAGTTVSFDTGPAAAEHMSSVSGVSIEAAGDGDDGFARYRITL</sequence>
<dbReference type="AlphaFoldDB" id="A0A2C9CUJ7"/>
<dbReference type="InterPro" id="IPR036907">
    <property type="entry name" value="5'-Nucleotdase_C_sf"/>
</dbReference>
<dbReference type="CDD" id="cd07410">
    <property type="entry name" value="MPP_CpdB_N"/>
    <property type="match status" value="1"/>
</dbReference>
<evidence type="ECO:0000256" key="10">
    <source>
        <dbReference type="ARBA" id="ARBA00023268"/>
    </source>
</evidence>
<feature type="chain" id="PRO_5011829968" evidence="11">
    <location>
        <begin position="30"/>
        <end position="651"/>
    </location>
</feature>
<dbReference type="InterPro" id="IPR008334">
    <property type="entry name" value="5'-Nucleotdase_C"/>
</dbReference>
<gene>
    <name evidence="14" type="ORF">SAMN06273572_10757</name>
</gene>
<dbReference type="GO" id="GO:0030288">
    <property type="term" value="C:outer membrane-bounded periplasmic space"/>
    <property type="evidence" value="ECO:0007669"/>
    <property type="project" value="TreeGrafter"/>
</dbReference>
<evidence type="ECO:0000256" key="2">
    <source>
        <dbReference type="ARBA" id="ARBA00001730"/>
    </source>
</evidence>
<feature type="domain" description="5'-Nucleotidase C-terminal" evidence="13">
    <location>
        <begin position="437"/>
        <end position="567"/>
    </location>
</feature>
<dbReference type="PANTHER" id="PTHR11575">
    <property type="entry name" value="5'-NUCLEOTIDASE-RELATED"/>
    <property type="match status" value="1"/>
</dbReference>
<evidence type="ECO:0000256" key="1">
    <source>
        <dbReference type="ARBA" id="ARBA00000527"/>
    </source>
</evidence>
<organism evidence="14 15">
    <name type="scientific">Pontivivens marinum</name>
    <dbReference type="NCBI Taxonomy" id="1690039"/>
    <lineage>
        <taxon>Bacteria</taxon>
        <taxon>Pseudomonadati</taxon>
        <taxon>Pseudomonadota</taxon>
        <taxon>Alphaproteobacteria</taxon>
        <taxon>Rhodobacterales</taxon>
        <taxon>Paracoccaceae</taxon>
        <taxon>Pontivivens</taxon>
    </lineage>
</organism>
<feature type="domain" description="Calcineurin-like phosphoesterase" evidence="12">
    <location>
        <begin position="36"/>
        <end position="278"/>
    </location>
</feature>
<proteinExistence type="inferred from homology"/>
<dbReference type="Gene3D" id="3.60.21.10">
    <property type="match status" value="1"/>
</dbReference>
<dbReference type="NCBIfam" id="NF006938">
    <property type="entry name" value="PRK09420.1"/>
    <property type="match status" value="1"/>
</dbReference>
<evidence type="ECO:0000259" key="13">
    <source>
        <dbReference type="Pfam" id="PF02872"/>
    </source>
</evidence>
<dbReference type="OrthoDB" id="9803927at2"/>
<evidence type="ECO:0000256" key="11">
    <source>
        <dbReference type="RuleBase" id="RU362119"/>
    </source>
</evidence>
<dbReference type="InterPro" id="IPR006146">
    <property type="entry name" value="5'-Nucleotdase_CS"/>
</dbReference>
<evidence type="ECO:0000256" key="4">
    <source>
        <dbReference type="ARBA" id="ARBA00004196"/>
    </source>
</evidence>
<dbReference type="RefSeq" id="WP_097931174.1">
    <property type="nucleotide sequence ID" value="NZ_OCTN01000007.1"/>
</dbReference>
<dbReference type="SUPFAM" id="SSF55816">
    <property type="entry name" value="5'-nucleotidase (syn. UDP-sugar hydrolase), C-terminal domain"/>
    <property type="match status" value="1"/>
</dbReference>
<dbReference type="PROSITE" id="PS00786">
    <property type="entry name" value="5_NUCLEOTIDASE_2"/>
    <property type="match status" value="1"/>
</dbReference>
<keyword evidence="8 11" id="KW-0547">Nucleotide-binding</keyword>
<comment type="catalytic activity">
    <reaction evidence="2">
        <text>a nucleoside 2',3'-cyclic phosphate + H2O = a nucleoside 3'-phosphate + H(+)</text>
        <dbReference type="Rhea" id="RHEA:19621"/>
        <dbReference type="ChEBI" id="CHEBI:15377"/>
        <dbReference type="ChEBI" id="CHEBI:15378"/>
        <dbReference type="ChEBI" id="CHEBI:66949"/>
        <dbReference type="ChEBI" id="CHEBI:66954"/>
        <dbReference type="EC" id="3.1.4.16"/>
    </reaction>
</comment>
<comment type="subcellular location">
    <subcellularLocation>
        <location evidence="4">Cell envelope</location>
    </subcellularLocation>
</comment>
<dbReference type="EMBL" id="OCTN01000007">
    <property type="protein sequence ID" value="SOH95036.1"/>
    <property type="molecule type" value="Genomic_DNA"/>
</dbReference>
<evidence type="ECO:0000313" key="15">
    <source>
        <dbReference type="Proteomes" id="UP000220034"/>
    </source>
</evidence>
<keyword evidence="9 11" id="KW-0378">Hydrolase</keyword>
<dbReference type="InterPro" id="IPR006179">
    <property type="entry name" value="5_nucleotidase/apyrase"/>
</dbReference>
<dbReference type="Gene3D" id="3.90.780.10">
    <property type="entry name" value="5'-Nucleotidase, C-terminal domain"/>
    <property type="match status" value="1"/>
</dbReference>
<evidence type="ECO:0000256" key="3">
    <source>
        <dbReference type="ARBA" id="ARBA00001968"/>
    </source>
</evidence>
<feature type="signal peptide" evidence="11">
    <location>
        <begin position="1"/>
        <end position="29"/>
    </location>
</feature>
<evidence type="ECO:0000256" key="6">
    <source>
        <dbReference type="ARBA" id="ARBA00022723"/>
    </source>
</evidence>
<keyword evidence="10" id="KW-0511">Multifunctional enzyme</keyword>
<dbReference type="GO" id="GO:0000166">
    <property type="term" value="F:nucleotide binding"/>
    <property type="evidence" value="ECO:0007669"/>
    <property type="project" value="UniProtKB-KW"/>
</dbReference>
<dbReference type="SUPFAM" id="SSF56300">
    <property type="entry name" value="Metallo-dependent phosphatases"/>
    <property type="match status" value="1"/>
</dbReference>
<comment type="similarity">
    <text evidence="5 11">Belongs to the 5'-nucleotidase family.</text>
</comment>
<dbReference type="InterPro" id="IPR041827">
    <property type="entry name" value="CpdB_N"/>
</dbReference>
<name>A0A2C9CUJ7_9RHOB</name>
<comment type="catalytic activity">
    <reaction evidence="1">
        <text>a ribonucleoside 3'-phosphate + H2O = a ribonucleoside + phosphate</text>
        <dbReference type="Rhea" id="RHEA:10144"/>
        <dbReference type="ChEBI" id="CHEBI:13197"/>
        <dbReference type="ChEBI" id="CHEBI:15377"/>
        <dbReference type="ChEBI" id="CHEBI:18254"/>
        <dbReference type="ChEBI" id="CHEBI:43474"/>
        <dbReference type="EC" id="3.1.3.6"/>
    </reaction>
</comment>
<accession>A0A2C9CUJ7</accession>
<dbReference type="InterPro" id="IPR029052">
    <property type="entry name" value="Metallo-depent_PP-like"/>
</dbReference>
<evidence type="ECO:0000256" key="9">
    <source>
        <dbReference type="ARBA" id="ARBA00022801"/>
    </source>
</evidence>
<dbReference type="PANTHER" id="PTHR11575:SF6">
    <property type="entry name" value="2',3'-CYCLIC-NUCLEOTIDE 2'-PHOSPHODIESTERASE_3'-NUCLEOTIDASE"/>
    <property type="match status" value="1"/>
</dbReference>
<comment type="cofactor">
    <cofactor evidence="3">
        <name>a divalent metal cation</name>
        <dbReference type="ChEBI" id="CHEBI:60240"/>
    </cofactor>
</comment>
<dbReference type="GO" id="GO:0008663">
    <property type="term" value="F:2',3'-cyclic-nucleotide 2'-phosphodiesterase activity"/>
    <property type="evidence" value="ECO:0007669"/>
    <property type="project" value="UniProtKB-EC"/>
</dbReference>
<dbReference type="GO" id="GO:0009166">
    <property type="term" value="P:nucleotide catabolic process"/>
    <property type="evidence" value="ECO:0007669"/>
    <property type="project" value="InterPro"/>
</dbReference>
<evidence type="ECO:0000256" key="8">
    <source>
        <dbReference type="ARBA" id="ARBA00022741"/>
    </source>
</evidence>
<dbReference type="Pfam" id="PF02872">
    <property type="entry name" value="5_nucleotid_C"/>
    <property type="match status" value="1"/>
</dbReference>
<dbReference type="Proteomes" id="UP000220034">
    <property type="component" value="Unassembled WGS sequence"/>
</dbReference>
<dbReference type="GO" id="GO:0046872">
    <property type="term" value="F:metal ion binding"/>
    <property type="evidence" value="ECO:0007669"/>
    <property type="project" value="UniProtKB-KW"/>
</dbReference>
<keyword evidence="6" id="KW-0479">Metal-binding</keyword>
<evidence type="ECO:0000256" key="7">
    <source>
        <dbReference type="ARBA" id="ARBA00022729"/>
    </source>
</evidence>
<keyword evidence="7 11" id="KW-0732">Signal</keyword>
<keyword evidence="15" id="KW-1185">Reference proteome</keyword>
<evidence type="ECO:0000259" key="12">
    <source>
        <dbReference type="Pfam" id="PF00149"/>
    </source>
</evidence>
<dbReference type="PRINTS" id="PR01607">
    <property type="entry name" value="APYRASEFAMLY"/>
</dbReference>
<reference evidence="15" key="1">
    <citation type="submission" date="2017-09" db="EMBL/GenBank/DDBJ databases">
        <authorList>
            <person name="Varghese N."/>
            <person name="Submissions S."/>
        </authorList>
    </citation>
    <scope>NUCLEOTIDE SEQUENCE [LARGE SCALE GENOMIC DNA]</scope>
    <source>
        <strain evidence="15">C7</strain>
    </source>
</reference>
<protein>
    <submittedName>
        <fullName evidence="14">2',3'-cyclic-nucleotide 2'-phosphodiesterase / 3'-nucleotidase</fullName>
    </submittedName>
</protein>
<evidence type="ECO:0000313" key="14">
    <source>
        <dbReference type="EMBL" id="SOH95036.1"/>
    </source>
</evidence>
<dbReference type="InterPro" id="IPR004843">
    <property type="entry name" value="Calcineurin-like_PHP"/>
</dbReference>